<accession>A0A846MZW4</accession>
<gene>
    <name evidence="2" type="ORF">FHS83_001795</name>
</gene>
<dbReference type="InterPro" id="IPR029044">
    <property type="entry name" value="Nucleotide-diphossugar_trans"/>
</dbReference>
<dbReference type="PANTHER" id="PTHR43685:SF2">
    <property type="entry name" value="GLYCOSYLTRANSFERASE 2-LIKE DOMAIN-CONTAINING PROTEIN"/>
    <property type="match status" value="1"/>
</dbReference>
<evidence type="ECO:0000313" key="2">
    <source>
        <dbReference type="EMBL" id="NIK88477.1"/>
    </source>
</evidence>
<dbReference type="PANTHER" id="PTHR43685">
    <property type="entry name" value="GLYCOSYLTRANSFERASE"/>
    <property type="match status" value="1"/>
</dbReference>
<feature type="domain" description="Glycosyltransferase 2-like" evidence="1">
    <location>
        <begin position="6"/>
        <end position="130"/>
    </location>
</feature>
<dbReference type="AlphaFoldDB" id="A0A846MZW4"/>
<dbReference type="GO" id="GO:0016740">
    <property type="term" value="F:transferase activity"/>
    <property type="evidence" value="ECO:0007669"/>
    <property type="project" value="UniProtKB-KW"/>
</dbReference>
<protein>
    <submittedName>
        <fullName evidence="2">Glycosyltransferase involved in cell wall biosynthesis</fullName>
    </submittedName>
</protein>
<comment type="caution">
    <text evidence="2">The sequence shown here is derived from an EMBL/GenBank/DDBJ whole genome shotgun (WGS) entry which is preliminary data.</text>
</comment>
<evidence type="ECO:0000259" key="1">
    <source>
        <dbReference type="Pfam" id="PF00535"/>
    </source>
</evidence>
<name>A0A846MZW4_9PROT</name>
<evidence type="ECO:0000313" key="3">
    <source>
        <dbReference type="Proteomes" id="UP000570514"/>
    </source>
</evidence>
<dbReference type="Proteomes" id="UP000570514">
    <property type="component" value="Unassembled WGS sequence"/>
</dbReference>
<reference evidence="2 3" key="1">
    <citation type="submission" date="2020-03" db="EMBL/GenBank/DDBJ databases">
        <title>Genomic Encyclopedia of Type Strains, Phase IV (KMG-IV): sequencing the most valuable type-strain genomes for metagenomic binning, comparative biology and taxonomic classification.</title>
        <authorList>
            <person name="Goeker M."/>
        </authorList>
    </citation>
    <scope>NUCLEOTIDE SEQUENCE [LARGE SCALE GENOMIC DNA]</scope>
    <source>
        <strain evidence="2 3">DSM 19867</strain>
    </source>
</reference>
<keyword evidence="3" id="KW-1185">Reference proteome</keyword>
<dbReference type="Pfam" id="PF00535">
    <property type="entry name" value="Glycos_transf_2"/>
    <property type="match status" value="1"/>
</dbReference>
<dbReference type="SUPFAM" id="SSF53448">
    <property type="entry name" value="Nucleotide-diphospho-sugar transferases"/>
    <property type="match status" value="1"/>
</dbReference>
<dbReference type="EMBL" id="JAASRM010000001">
    <property type="protein sequence ID" value="NIK88477.1"/>
    <property type="molecule type" value="Genomic_DNA"/>
</dbReference>
<proteinExistence type="predicted"/>
<sequence>MTPFFSVVIPVYNRAHLIGETLRSVLAQSEQDFEIVVVDDGSKDDPKSVIEACAHPRIVFIRQENGGGGAARNTGIDRARGRFIAFLDSDDRFLPHHLAHMRALLEHTENTGAYSRFIVDRGAGRTLLKPPRAIRPGEDMATYLLCDRGFLATSTIVVPAELARKIRFDENLPAAEDTDFAIRATLAGARFLMASEPSMIWRDWADPNRLSAGRRCESMKAWIDKLKPAIPRKAYLGCMGWAYAKYVAMSDKRAAFGLYLRAVLNGCYAPGLALIVFLQIFLPDGAYRGLADRAISFLGRYWDAQAKERPKA</sequence>
<dbReference type="Gene3D" id="3.90.550.10">
    <property type="entry name" value="Spore Coat Polysaccharide Biosynthesis Protein SpsA, Chain A"/>
    <property type="match status" value="1"/>
</dbReference>
<dbReference type="CDD" id="cd00761">
    <property type="entry name" value="Glyco_tranf_GTA_type"/>
    <property type="match status" value="1"/>
</dbReference>
<dbReference type="InterPro" id="IPR001173">
    <property type="entry name" value="Glyco_trans_2-like"/>
</dbReference>
<dbReference type="InterPro" id="IPR050834">
    <property type="entry name" value="Glycosyltransf_2"/>
</dbReference>
<organism evidence="2 3">
    <name type="scientific">Rhizomicrobium palustre</name>
    <dbReference type="NCBI Taxonomy" id="189966"/>
    <lineage>
        <taxon>Bacteria</taxon>
        <taxon>Pseudomonadati</taxon>
        <taxon>Pseudomonadota</taxon>
        <taxon>Alphaproteobacteria</taxon>
        <taxon>Micropepsales</taxon>
        <taxon>Micropepsaceae</taxon>
        <taxon>Rhizomicrobium</taxon>
    </lineage>
</organism>
<dbReference type="RefSeq" id="WP_167082651.1">
    <property type="nucleotide sequence ID" value="NZ_BAAADC010000001.1"/>
</dbReference>
<keyword evidence="2" id="KW-0808">Transferase</keyword>